<dbReference type="Proteomes" id="UP000428333">
    <property type="component" value="Linkage Group LG07"/>
</dbReference>
<feature type="compositionally biased region" description="Basic and acidic residues" evidence="15">
    <location>
        <begin position="320"/>
        <end position="341"/>
    </location>
</feature>
<feature type="region of interest" description="Disordered" evidence="15">
    <location>
        <begin position="255"/>
        <end position="342"/>
    </location>
</feature>
<evidence type="ECO:0000256" key="9">
    <source>
        <dbReference type="ARBA" id="ARBA00022840"/>
    </source>
</evidence>
<dbReference type="PROSITE" id="PS50112">
    <property type="entry name" value="PAS"/>
    <property type="match status" value="1"/>
</dbReference>
<dbReference type="InterPro" id="IPR008271">
    <property type="entry name" value="Ser/Thr_kinase_AS"/>
</dbReference>
<accession>A0A6A4L6B1</accession>
<dbReference type="SMART" id="SM00220">
    <property type="entry name" value="S_TKc"/>
    <property type="match status" value="1"/>
</dbReference>
<dbReference type="GO" id="GO:0005524">
    <property type="term" value="F:ATP binding"/>
    <property type="evidence" value="ECO:0007669"/>
    <property type="project" value="UniProtKB-KW"/>
</dbReference>
<evidence type="ECO:0000256" key="14">
    <source>
        <dbReference type="ARBA" id="ARBA00048679"/>
    </source>
</evidence>
<evidence type="ECO:0000313" key="18">
    <source>
        <dbReference type="EMBL" id="KAE9455113.1"/>
    </source>
</evidence>
<dbReference type="CDD" id="cd00130">
    <property type="entry name" value="PAS"/>
    <property type="match status" value="1"/>
</dbReference>
<dbReference type="GO" id="GO:0004674">
    <property type="term" value="F:protein serine/threonine kinase activity"/>
    <property type="evidence" value="ECO:0007669"/>
    <property type="project" value="UniProtKB-KW"/>
</dbReference>
<dbReference type="PROSITE" id="PS50011">
    <property type="entry name" value="PROTEIN_KINASE_DOM"/>
    <property type="match status" value="1"/>
</dbReference>
<dbReference type="InterPro" id="IPR051681">
    <property type="entry name" value="Ser/Thr_Kinases-Pseudokinases"/>
</dbReference>
<feature type="compositionally biased region" description="Polar residues" evidence="15">
    <location>
        <begin position="1"/>
        <end position="26"/>
    </location>
</feature>
<dbReference type="NCBIfam" id="TIGR00229">
    <property type="entry name" value="sensory_box"/>
    <property type="match status" value="1"/>
</dbReference>
<evidence type="ECO:0000256" key="10">
    <source>
        <dbReference type="ARBA" id="ARBA00022991"/>
    </source>
</evidence>
<gene>
    <name evidence="18" type="ORF">C3L33_12986</name>
</gene>
<dbReference type="PANTHER" id="PTHR44329">
    <property type="entry name" value="SERINE/THREONINE-PROTEIN KINASE TNNI3K-RELATED"/>
    <property type="match status" value="1"/>
</dbReference>
<comment type="caution">
    <text evidence="18">The sequence shown here is derived from an EMBL/GenBank/DDBJ whole genome shotgun (WGS) entry which is preliminary data.</text>
</comment>
<keyword evidence="11" id="KW-0472">Membrane</keyword>
<keyword evidence="5" id="KW-0716">Sensory transduction</keyword>
<feature type="domain" description="PAS" evidence="17">
    <location>
        <begin position="84"/>
        <end position="155"/>
    </location>
</feature>
<comment type="catalytic activity">
    <reaction evidence="14">
        <text>L-seryl-[protein] + ATP = O-phospho-L-seryl-[protein] + ADP + H(+)</text>
        <dbReference type="Rhea" id="RHEA:17989"/>
        <dbReference type="Rhea" id="RHEA-COMP:9863"/>
        <dbReference type="Rhea" id="RHEA-COMP:11604"/>
        <dbReference type="ChEBI" id="CHEBI:15378"/>
        <dbReference type="ChEBI" id="CHEBI:29999"/>
        <dbReference type="ChEBI" id="CHEBI:30616"/>
        <dbReference type="ChEBI" id="CHEBI:83421"/>
        <dbReference type="ChEBI" id="CHEBI:456216"/>
        <dbReference type="EC" id="2.7.11.1"/>
    </reaction>
</comment>
<organism evidence="18 19">
    <name type="scientific">Rhododendron williamsianum</name>
    <dbReference type="NCBI Taxonomy" id="262921"/>
    <lineage>
        <taxon>Eukaryota</taxon>
        <taxon>Viridiplantae</taxon>
        <taxon>Streptophyta</taxon>
        <taxon>Embryophyta</taxon>
        <taxon>Tracheophyta</taxon>
        <taxon>Spermatophyta</taxon>
        <taxon>Magnoliopsida</taxon>
        <taxon>eudicotyledons</taxon>
        <taxon>Gunneridae</taxon>
        <taxon>Pentapetalae</taxon>
        <taxon>asterids</taxon>
        <taxon>Ericales</taxon>
        <taxon>Ericaceae</taxon>
        <taxon>Ericoideae</taxon>
        <taxon>Rhodoreae</taxon>
        <taxon>Rhododendron</taxon>
    </lineage>
</organism>
<feature type="non-terminal residue" evidence="18">
    <location>
        <position position="1"/>
    </location>
</feature>
<evidence type="ECO:0000256" key="8">
    <source>
        <dbReference type="ARBA" id="ARBA00022777"/>
    </source>
</evidence>
<feature type="region of interest" description="Disordered" evidence="15">
    <location>
        <begin position="397"/>
        <end position="426"/>
    </location>
</feature>
<keyword evidence="9" id="KW-0067">ATP-binding</keyword>
<dbReference type="InterPro" id="IPR011009">
    <property type="entry name" value="Kinase-like_dom_sf"/>
</dbReference>
<dbReference type="Pfam" id="PF07714">
    <property type="entry name" value="PK_Tyr_Ser-Thr"/>
    <property type="match status" value="1"/>
</dbReference>
<feature type="compositionally biased region" description="Basic and acidic residues" evidence="15">
    <location>
        <begin position="201"/>
        <end position="214"/>
    </location>
</feature>
<evidence type="ECO:0000256" key="4">
    <source>
        <dbReference type="ARBA" id="ARBA00022543"/>
    </source>
</evidence>
<dbReference type="AlphaFoldDB" id="A0A6A4L6B1"/>
<evidence type="ECO:0000256" key="7">
    <source>
        <dbReference type="ARBA" id="ARBA00022741"/>
    </source>
</evidence>
<feature type="region of interest" description="Disordered" evidence="15">
    <location>
        <begin position="201"/>
        <end position="220"/>
    </location>
</feature>
<keyword evidence="19" id="KW-1185">Reference proteome</keyword>
<feature type="domain" description="Protein kinase" evidence="16">
    <location>
        <begin position="349"/>
        <end position="669"/>
    </location>
</feature>
<keyword evidence="6" id="KW-0808">Transferase</keyword>
<keyword evidence="7" id="KW-0547">Nucleotide-binding</keyword>
<evidence type="ECO:0000256" key="12">
    <source>
        <dbReference type="ARBA" id="ARBA00023170"/>
    </source>
</evidence>
<evidence type="ECO:0000259" key="17">
    <source>
        <dbReference type="PROSITE" id="PS50112"/>
    </source>
</evidence>
<sequence length="678" mass="74253">MSKLLISTDQQKSAPAHQQRSHSVSPQRLRRRVGGGEGATAVLKKGSASFRNSSPLQRESRSGVALNSGGGGGGGCGPAAVGFNDRQYLNILQSMGQSVHIFDLNLRIIYWNHTAEQLYGHSAAEALGQDAIELLTDVRDYAVVNDIIQRVTMGESWAGQLPVKNKRGDRFVVLATNSPFYHDDGALVGIICVSSDSRPFQDRRDDFPGTKHTEGGLSFSRPRSIASAKLGLDPQQPLQVAIASKISNLASKVSNKVKSKMRTGESNMDHEGGSGDSHYSDHGFSDAALSDHREDANSSGASSPRGDIPPSPFGGLPQVAHDEHSPGKLSRDSGDESEGKPGIHKIISSKAEAWIGKKGLSWPWKGNEHEGVEAKNIRFVWPWSNNDHENDFGHLKSSFSGVKQDSQVGESNRPTHNEASGSWSSSFNVNSTSSASSCGSTSSSAVNRVDVDTDSLDYEILWEDLTIGEQIGQGSCGTVYHALWFGSDVAVKVFSRQEYSEDVIYSFRQEVRGMNYLHHCNPPIIHRDLKSSNLLVDKNWTVKVGDFGLSRLKHETFLTTKTGKGTPQWMAPEVLRNEQADEKSDIYSFGVILWELATEKIPWDNLNSMQVIGAVGFMNQRLEIPADVDPQWASIIESCWHSEPQSRPTFQELLDRFKDLQKQYAVQFLAARSAAGDS</sequence>
<dbReference type="Pfam" id="PF00989">
    <property type="entry name" value="PAS"/>
    <property type="match status" value="1"/>
</dbReference>
<dbReference type="OrthoDB" id="339325at2759"/>
<feature type="region of interest" description="Disordered" evidence="15">
    <location>
        <begin position="1"/>
        <end position="72"/>
    </location>
</feature>
<dbReference type="SMART" id="SM00091">
    <property type="entry name" value="PAS"/>
    <property type="match status" value="1"/>
</dbReference>
<evidence type="ECO:0000256" key="5">
    <source>
        <dbReference type="ARBA" id="ARBA00022606"/>
    </source>
</evidence>
<comment type="catalytic activity">
    <reaction evidence="13">
        <text>L-threonyl-[protein] + ATP = O-phospho-L-threonyl-[protein] + ADP + H(+)</text>
        <dbReference type="Rhea" id="RHEA:46608"/>
        <dbReference type="Rhea" id="RHEA-COMP:11060"/>
        <dbReference type="Rhea" id="RHEA-COMP:11605"/>
        <dbReference type="ChEBI" id="CHEBI:15378"/>
        <dbReference type="ChEBI" id="CHEBI:30013"/>
        <dbReference type="ChEBI" id="CHEBI:30616"/>
        <dbReference type="ChEBI" id="CHEBI:61977"/>
        <dbReference type="ChEBI" id="CHEBI:456216"/>
        <dbReference type="EC" id="2.7.11.1"/>
    </reaction>
</comment>
<evidence type="ECO:0000256" key="15">
    <source>
        <dbReference type="SAM" id="MobiDB-lite"/>
    </source>
</evidence>
<protein>
    <recommendedName>
        <fullName evidence="2">non-specific serine/threonine protein kinase</fullName>
        <ecNumber evidence="2">2.7.11.1</ecNumber>
    </recommendedName>
</protein>
<evidence type="ECO:0000256" key="11">
    <source>
        <dbReference type="ARBA" id="ARBA00023136"/>
    </source>
</evidence>
<reference evidence="18 19" key="1">
    <citation type="journal article" date="2019" name="Genome Biol. Evol.">
        <title>The Rhododendron genome and chromosomal organization provide insight into shared whole-genome duplications across the heath family (Ericaceae).</title>
        <authorList>
            <person name="Soza V.L."/>
            <person name="Lindsley D."/>
            <person name="Waalkes A."/>
            <person name="Ramage E."/>
            <person name="Patwardhan R.P."/>
            <person name="Burton J.N."/>
            <person name="Adey A."/>
            <person name="Kumar A."/>
            <person name="Qiu R."/>
            <person name="Shendure J."/>
            <person name="Hall B."/>
        </authorList>
    </citation>
    <scope>NUCLEOTIDE SEQUENCE [LARGE SCALE GENOMIC DNA]</scope>
    <source>
        <strain evidence="18">RSF 1966-606</strain>
    </source>
</reference>
<feature type="compositionally biased region" description="Polar residues" evidence="15">
    <location>
        <begin position="397"/>
        <end position="419"/>
    </location>
</feature>
<keyword evidence="8" id="KW-0418">Kinase</keyword>
<keyword evidence="3" id="KW-0723">Serine/threonine-protein kinase</keyword>
<dbReference type="PRINTS" id="PR00109">
    <property type="entry name" value="TYRKINASE"/>
</dbReference>
<dbReference type="GO" id="GO:0016020">
    <property type="term" value="C:membrane"/>
    <property type="evidence" value="ECO:0007669"/>
    <property type="project" value="UniProtKB-SubCell"/>
</dbReference>
<feature type="compositionally biased region" description="Basic and acidic residues" evidence="15">
    <location>
        <begin position="267"/>
        <end position="296"/>
    </location>
</feature>
<keyword evidence="10" id="KW-0157">Chromophore</keyword>
<keyword evidence="12" id="KW-0675">Receptor</keyword>
<dbReference type="InterPro" id="IPR000014">
    <property type="entry name" value="PAS"/>
</dbReference>
<dbReference type="GO" id="GO:0009881">
    <property type="term" value="F:photoreceptor activity"/>
    <property type="evidence" value="ECO:0007669"/>
    <property type="project" value="UniProtKB-KW"/>
</dbReference>
<dbReference type="Gene3D" id="1.10.510.10">
    <property type="entry name" value="Transferase(Phosphotransferase) domain 1"/>
    <property type="match status" value="1"/>
</dbReference>
<dbReference type="CDD" id="cd13999">
    <property type="entry name" value="STKc_MAP3K-like"/>
    <property type="match status" value="1"/>
</dbReference>
<dbReference type="PANTHER" id="PTHR44329:SF47">
    <property type="entry name" value="SERINE_THREONINE-PROTEIN KINASE ROCO5-RELATED"/>
    <property type="match status" value="1"/>
</dbReference>
<dbReference type="InterPro" id="IPR000719">
    <property type="entry name" value="Prot_kinase_dom"/>
</dbReference>
<dbReference type="EMBL" id="QEFC01001868">
    <property type="protein sequence ID" value="KAE9455113.1"/>
    <property type="molecule type" value="Genomic_DNA"/>
</dbReference>
<evidence type="ECO:0000256" key="1">
    <source>
        <dbReference type="ARBA" id="ARBA00004370"/>
    </source>
</evidence>
<evidence type="ECO:0000259" key="16">
    <source>
        <dbReference type="PROSITE" id="PS50011"/>
    </source>
</evidence>
<dbReference type="InterPro" id="IPR035965">
    <property type="entry name" value="PAS-like_dom_sf"/>
</dbReference>
<dbReference type="FunFam" id="1.10.510.10:FF:000476">
    <property type="entry name" value="PAS domain-containing protein tyrosine kinase family protein"/>
    <property type="match status" value="1"/>
</dbReference>
<evidence type="ECO:0000313" key="19">
    <source>
        <dbReference type="Proteomes" id="UP000428333"/>
    </source>
</evidence>
<keyword evidence="4" id="KW-0600">Photoreceptor protein</keyword>
<proteinExistence type="predicted"/>
<dbReference type="EC" id="2.7.11.1" evidence="2"/>
<name>A0A6A4L6B1_9ERIC</name>
<dbReference type="Gene3D" id="3.30.450.20">
    <property type="entry name" value="PAS domain"/>
    <property type="match status" value="1"/>
</dbReference>
<dbReference type="PROSITE" id="PS00108">
    <property type="entry name" value="PROTEIN_KINASE_ST"/>
    <property type="match status" value="1"/>
</dbReference>
<evidence type="ECO:0000256" key="2">
    <source>
        <dbReference type="ARBA" id="ARBA00012513"/>
    </source>
</evidence>
<dbReference type="GO" id="GO:0006355">
    <property type="term" value="P:regulation of DNA-templated transcription"/>
    <property type="evidence" value="ECO:0007669"/>
    <property type="project" value="InterPro"/>
</dbReference>
<dbReference type="SUPFAM" id="SSF56112">
    <property type="entry name" value="Protein kinase-like (PK-like)"/>
    <property type="match status" value="1"/>
</dbReference>
<dbReference type="SUPFAM" id="SSF55785">
    <property type="entry name" value="PYP-like sensor domain (PAS domain)"/>
    <property type="match status" value="1"/>
</dbReference>
<dbReference type="InterPro" id="IPR001245">
    <property type="entry name" value="Ser-Thr/Tyr_kinase_cat_dom"/>
</dbReference>
<evidence type="ECO:0000256" key="13">
    <source>
        <dbReference type="ARBA" id="ARBA00047899"/>
    </source>
</evidence>
<evidence type="ECO:0000256" key="3">
    <source>
        <dbReference type="ARBA" id="ARBA00022527"/>
    </source>
</evidence>
<evidence type="ECO:0000256" key="6">
    <source>
        <dbReference type="ARBA" id="ARBA00022679"/>
    </source>
</evidence>
<dbReference type="InterPro" id="IPR013767">
    <property type="entry name" value="PAS_fold"/>
</dbReference>
<comment type="subcellular location">
    <subcellularLocation>
        <location evidence="1">Membrane</location>
    </subcellularLocation>
</comment>